<keyword evidence="1" id="KW-0812">Transmembrane</keyword>
<name>A0A137T0G1_9BACT</name>
<protein>
    <submittedName>
        <fullName evidence="2">Uncharacterized protein</fullName>
    </submittedName>
</protein>
<comment type="caution">
    <text evidence="2">The sequence shown here is derived from an EMBL/GenBank/DDBJ whole genome shotgun (WGS) entry which is preliminary data.</text>
</comment>
<dbReference type="AlphaFoldDB" id="A0A137T0G1"/>
<keyword evidence="1" id="KW-0472">Membrane</keyword>
<feature type="transmembrane region" description="Helical" evidence="1">
    <location>
        <begin position="12"/>
        <end position="28"/>
    </location>
</feature>
<reference evidence="2 3" key="1">
    <citation type="submission" date="2016-02" db="EMBL/GenBank/DDBJ databases">
        <authorList>
            <person name="Wen L."/>
            <person name="He K."/>
            <person name="Yang H."/>
        </authorList>
    </citation>
    <scope>NUCLEOTIDE SEQUENCE [LARGE SCALE GENOMIC DNA]</scope>
    <source>
        <strain evidence="2 3">GED7880</strain>
    </source>
</reference>
<accession>A0A137T0G1</accession>
<evidence type="ECO:0000256" key="1">
    <source>
        <dbReference type="SAM" id="Phobius"/>
    </source>
</evidence>
<dbReference type="Proteomes" id="UP000070093">
    <property type="component" value="Unassembled WGS sequence"/>
</dbReference>
<proteinExistence type="predicted"/>
<dbReference type="STRING" id="28125.HMPREF3202_00299"/>
<dbReference type="EMBL" id="LTAG01000016">
    <property type="protein sequence ID" value="KXO18150.1"/>
    <property type="molecule type" value="Genomic_DNA"/>
</dbReference>
<keyword evidence="1" id="KW-1133">Transmembrane helix</keyword>
<evidence type="ECO:0000313" key="2">
    <source>
        <dbReference type="EMBL" id="KXO18150.1"/>
    </source>
</evidence>
<sequence length="39" mass="4741">MVFTFEEAEYRFFFFMKALSYCIIEIIVECNKVIRKALP</sequence>
<dbReference type="PATRIC" id="fig|28125.4.peg.291"/>
<gene>
    <name evidence="2" type="ORF">HMPREF3202_00299</name>
</gene>
<organism evidence="2 3">
    <name type="scientific">Prevotella bivia</name>
    <dbReference type="NCBI Taxonomy" id="28125"/>
    <lineage>
        <taxon>Bacteria</taxon>
        <taxon>Pseudomonadati</taxon>
        <taxon>Bacteroidota</taxon>
        <taxon>Bacteroidia</taxon>
        <taxon>Bacteroidales</taxon>
        <taxon>Prevotellaceae</taxon>
        <taxon>Prevotella</taxon>
    </lineage>
</organism>
<evidence type="ECO:0000313" key="3">
    <source>
        <dbReference type="Proteomes" id="UP000070093"/>
    </source>
</evidence>